<comment type="caution">
    <text evidence="1">The sequence shown here is derived from an EMBL/GenBank/DDBJ whole genome shotgun (WGS) entry which is preliminary data.</text>
</comment>
<dbReference type="InterPro" id="IPR029063">
    <property type="entry name" value="SAM-dependent_MTases_sf"/>
</dbReference>
<gene>
    <name evidence="1" type="ORF">ACFQJ4_07140</name>
</gene>
<accession>A0ABD5ZNR8</accession>
<sequence length="293" mass="29821">MLDSSTRELLCLWAARERGVLDALATEAGTPADVADTAGVDPAAADAFVTALADAGYVERVGDEYEPTNRLLGFLTKTDLRSVGSLPAALDAVDGWVALGEGDSFESPDALRNDLGAQWATDEATVRAAVTAAIRAAPGADAAAVVGDGPGRHARDLLARGLDATIVETPARADAVEPLLSPTAVRLEAGGPEAIPDADLVLLPGFLERHDDPACERWLAAAAEAAPVVVAVGPLRDRSSGGALADLEAVARGEGRVRPAAAVRGLFAAAGLDCAVEAVPGTPLFAAVGRRVQ</sequence>
<dbReference type="EMBL" id="JBHTAP010000001">
    <property type="protein sequence ID" value="MFC7235090.1"/>
    <property type="molecule type" value="Genomic_DNA"/>
</dbReference>
<reference evidence="1 2" key="1">
    <citation type="journal article" date="2019" name="Int. J. Syst. Evol. Microbiol.">
        <title>The Global Catalogue of Microorganisms (GCM) 10K type strain sequencing project: providing services to taxonomists for standard genome sequencing and annotation.</title>
        <authorList>
            <consortium name="The Broad Institute Genomics Platform"/>
            <consortium name="The Broad Institute Genome Sequencing Center for Infectious Disease"/>
            <person name="Wu L."/>
            <person name="Ma J."/>
        </authorList>
    </citation>
    <scope>NUCLEOTIDE SEQUENCE [LARGE SCALE GENOMIC DNA]</scope>
    <source>
        <strain evidence="1 2">DT85</strain>
    </source>
</reference>
<keyword evidence="2" id="KW-1185">Reference proteome</keyword>
<dbReference type="Proteomes" id="UP001596398">
    <property type="component" value="Unassembled WGS sequence"/>
</dbReference>
<dbReference type="Gene3D" id="1.10.10.10">
    <property type="entry name" value="Winged helix-like DNA-binding domain superfamily/Winged helix DNA-binding domain"/>
    <property type="match status" value="1"/>
</dbReference>
<name>A0ABD5ZNR8_9EURY</name>
<dbReference type="SUPFAM" id="SSF53335">
    <property type="entry name" value="S-adenosyl-L-methionine-dependent methyltransferases"/>
    <property type="match status" value="1"/>
</dbReference>
<evidence type="ECO:0000313" key="1">
    <source>
        <dbReference type="EMBL" id="MFC7235090.1"/>
    </source>
</evidence>
<dbReference type="InterPro" id="IPR036388">
    <property type="entry name" value="WH-like_DNA-bd_sf"/>
</dbReference>
<evidence type="ECO:0000313" key="2">
    <source>
        <dbReference type="Proteomes" id="UP001596398"/>
    </source>
</evidence>
<dbReference type="GeneID" id="79266771"/>
<dbReference type="Gene3D" id="1.10.287.1350">
    <property type="match status" value="1"/>
</dbReference>
<dbReference type="InterPro" id="IPR036390">
    <property type="entry name" value="WH_DNA-bd_sf"/>
</dbReference>
<protein>
    <submittedName>
        <fullName evidence="1">Uncharacterized protein</fullName>
    </submittedName>
</protein>
<dbReference type="Gene3D" id="3.40.50.150">
    <property type="entry name" value="Vaccinia Virus protein VP39"/>
    <property type="match status" value="1"/>
</dbReference>
<proteinExistence type="predicted"/>
<organism evidence="1 2">
    <name type="scientific">Halosegnis marinus</name>
    <dbReference type="NCBI Taxonomy" id="3034023"/>
    <lineage>
        <taxon>Archaea</taxon>
        <taxon>Methanobacteriati</taxon>
        <taxon>Methanobacteriota</taxon>
        <taxon>Stenosarchaea group</taxon>
        <taxon>Halobacteria</taxon>
        <taxon>Halobacteriales</taxon>
        <taxon>Natronomonadaceae</taxon>
        <taxon>Halosegnis</taxon>
    </lineage>
</organism>
<dbReference type="SUPFAM" id="SSF46785">
    <property type="entry name" value="Winged helix' DNA-binding domain"/>
    <property type="match status" value="1"/>
</dbReference>
<dbReference type="AlphaFoldDB" id="A0ABD5ZNR8"/>
<dbReference type="RefSeq" id="WP_276236112.1">
    <property type="nucleotide sequence ID" value="NZ_CP119802.1"/>
</dbReference>